<feature type="compositionally biased region" description="Basic and acidic residues" evidence="1">
    <location>
        <begin position="257"/>
        <end position="268"/>
    </location>
</feature>
<organism evidence="2 3">
    <name type="scientific">Haemonchus contortus</name>
    <name type="common">Barber pole worm</name>
    <dbReference type="NCBI Taxonomy" id="6289"/>
    <lineage>
        <taxon>Eukaryota</taxon>
        <taxon>Metazoa</taxon>
        <taxon>Ecdysozoa</taxon>
        <taxon>Nematoda</taxon>
        <taxon>Chromadorea</taxon>
        <taxon>Rhabditida</taxon>
        <taxon>Rhabditina</taxon>
        <taxon>Rhabditomorpha</taxon>
        <taxon>Strongyloidea</taxon>
        <taxon>Trichostrongylidae</taxon>
        <taxon>Haemonchus</taxon>
    </lineage>
</organism>
<feature type="compositionally biased region" description="Low complexity" evidence="1">
    <location>
        <begin position="313"/>
        <end position="322"/>
    </location>
</feature>
<feature type="compositionally biased region" description="Low complexity" evidence="1">
    <location>
        <begin position="236"/>
        <end position="249"/>
    </location>
</feature>
<dbReference type="OrthoDB" id="5865411at2759"/>
<proteinExistence type="predicted"/>
<feature type="compositionally biased region" description="Basic and acidic residues" evidence="1">
    <location>
        <begin position="188"/>
        <end position="199"/>
    </location>
</feature>
<feature type="compositionally biased region" description="Polar residues" evidence="1">
    <location>
        <begin position="352"/>
        <end position="362"/>
    </location>
</feature>
<feature type="compositionally biased region" description="Basic residues" evidence="1">
    <location>
        <begin position="283"/>
        <end position="294"/>
    </location>
</feature>
<dbReference type="AlphaFoldDB" id="A0A7I4Y2X0"/>
<feature type="compositionally biased region" description="Pro residues" evidence="1">
    <location>
        <begin position="301"/>
        <end position="312"/>
    </location>
</feature>
<feature type="region of interest" description="Disordered" evidence="1">
    <location>
        <begin position="171"/>
        <end position="414"/>
    </location>
</feature>
<name>A0A7I4Y2X0_HAECO</name>
<dbReference type="WBParaSite" id="HCON_00038290-00001">
    <property type="protein sequence ID" value="HCON_00038290-00001"/>
    <property type="gene ID" value="HCON_00038290"/>
</dbReference>
<evidence type="ECO:0000313" key="2">
    <source>
        <dbReference type="Proteomes" id="UP000025227"/>
    </source>
</evidence>
<reference evidence="3" key="1">
    <citation type="submission" date="2020-12" db="UniProtKB">
        <authorList>
            <consortium name="WormBaseParasite"/>
        </authorList>
    </citation>
    <scope>IDENTIFICATION</scope>
    <source>
        <strain evidence="3">MHco3</strain>
    </source>
</reference>
<evidence type="ECO:0000256" key="1">
    <source>
        <dbReference type="SAM" id="MobiDB-lite"/>
    </source>
</evidence>
<dbReference type="OMA" id="HLYRIRM"/>
<sequence length="605" mass="67475">MKFENPKPDDLEFEFLLDKAECLITVRKYRDFNDDTAKKLFPVSSAQYFPSTTYTVPAKYFSEPFWIEEKRRHQRIRDVWETNRNSLERDTSLSIVSEPKYIDCMAGIVTIIEMCKWMLNACWEGDRSKPPIPLHLYRIRMNELKQKNHSVTQRLHEFSVFYEEQRQTLKEISSDISEPGRSAPKKRRAEEKELEESLRTFKKKTPIRNKERETERNVSTPSPIAQPTSTNNTPTNAESRNNSAANSASKRGRRSAKKLEETGEKKVDISVAVDDPNDDLISRVKRGQRNRRPARSFTPGWTPPGSPTPSKPTPTKSKTISSAGRGTPPVNKTVPLSSCPQTVGPLSPDSGRPSSNESSDVSNPVKDTAAKPTALQQKETAPRAEVSPRTSIPNRIAEKPGPSQNAQPPFVTALPSTLNIPSRSTAVRQAISPQPPPLNLTEQDLVAIWKERIKLGDVRITLLNMFGSDGKPQYHFIPLMIETIDKAIAALEKNDLISFYMHKAAIEAGCNQLGSIMRSCNPVEPTSQLASLATTMGINPAPFMSMLQPSTSSTGLNPNMLVDLHEAATVVAAREQVNGGYLFAPQQPSDQFPGFIERDLSRGLL</sequence>
<keyword evidence="2" id="KW-1185">Reference proteome</keyword>
<accession>A0A7I4Y2X0</accession>
<dbReference type="Proteomes" id="UP000025227">
    <property type="component" value="Unplaced"/>
</dbReference>
<protein>
    <submittedName>
        <fullName evidence="3">Bromo domain-containing protein</fullName>
    </submittedName>
</protein>
<feature type="compositionally biased region" description="Polar residues" evidence="1">
    <location>
        <begin position="217"/>
        <end position="235"/>
    </location>
</feature>
<evidence type="ECO:0000313" key="3">
    <source>
        <dbReference type="WBParaSite" id="HCON_00038290-00001"/>
    </source>
</evidence>